<dbReference type="Gene3D" id="2.60.40.790">
    <property type="match status" value="1"/>
</dbReference>
<evidence type="ECO:0000256" key="2">
    <source>
        <dbReference type="RuleBase" id="RU003616"/>
    </source>
</evidence>
<name>A0ABP8F685_9BACT</name>
<comment type="similarity">
    <text evidence="1 2">Belongs to the small heat shock protein (HSP20) family.</text>
</comment>
<proteinExistence type="inferred from homology"/>
<reference evidence="5" key="1">
    <citation type="journal article" date="2019" name="Int. J. Syst. Evol. Microbiol.">
        <title>The Global Catalogue of Microorganisms (GCM) 10K type strain sequencing project: providing services to taxonomists for standard genome sequencing and annotation.</title>
        <authorList>
            <consortium name="The Broad Institute Genomics Platform"/>
            <consortium name="The Broad Institute Genome Sequencing Center for Infectious Disease"/>
            <person name="Wu L."/>
            <person name="Ma J."/>
        </authorList>
    </citation>
    <scope>NUCLEOTIDE SEQUENCE [LARGE SCALE GENOMIC DNA]</scope>
    <source>
        <strain evidence="5">JCM 17917</strain>
    </source>
</reference>
<accession>A0ABP8F685</accession>
<dbReference type="Pfam" id="PF00011">
    <property type="entry name" value="HSP20"/>
    <property type="match status" value="1"/>
</dbReference>
<feature type="domain" description="SHSP" evidence="3">
    <location>
        <begin position="27"/>
        <end position="141"/>
    </location>
</feature>
<evidence type="ECO:0000259" key="3">
    <source>
        <dbReference type="PROSITE" id="PS01031"/>
    </source>
</evidence>
<comment type="caution">
    <text evidence="4">The sequence shown here is derived from an EMBL/GenBank/DDBJ whole genome shotgun (WGS) entry which is preliminary data.</text>
</comment>
<dbReference type="InterPro" id="IPR008978">
    <property type="entry name" value="HSP20-like_chaperone"/>
</dbReference>
<dbReference type="InterPro" id="IPR002068">
    <property type="entry name" value="A-crystallin/Hsp20_dom"/>
</dbReference>
<dbReference type="Proteomes" id="UP001501844">
    <property type="component" value="Unassembled WGS sequence"/>
</dbReference>
<organism evidence="4 5">
    <name type="scientific">Nibribacter koreensis</name>
    <dbReference type="NCBI Taxonomy" id="1084519"/>
    <lineage>
        <taxon>Bacteria</taxon>
        <taxon>Pseudomonadati</taxon>
        <taxon>Bacteroidota</taxon>
        <taxon>Cytophagia</taxon>
        <taxon>Cytophagales</taxon>
        <taxon>Hymenobacteraceae</taxon>
        <taxon>Nibribacter</taxon>
    </lineage>
</organism>
<sequence length="141" mass="16186">MTHLLTDVMNADRFFGNMDRYFNKDPFFKGMSKIPAANIKEKTNHFEIEVATPGMDREDIHVDVSNNLLTITAEHKKEKQEEKGNYSRKEFSYSSFNRSFTLPDNVNADKIDAHYKNGVLELILPKKEGTTAANKKQVKIS</sequence>
<keyword evidence="5" id="KW-1185">Reference proteome</keyword>
<dbReference type="PROSITE" id="PS01031">
    <property type="entry name" value="SHSP"/>
    <property type="match status" value="1"/>
</dbReference>
<dbReference type="CDD" id="cd06464">
    <property type="entry name" value="ACD_sHsps-like"/>
    <property type="match status" value="1"/>
</dbReference>
<evidence type="ECO:0000313" key="4">
    <source>
        <dbReference type="EMBL" id="GAA4295678.1"/>
    </source>
</evidence>
<protein>
    <submittedName>
        <fullName evidence="4">Hsp20/alpha crystallin family protein</fullName>
    </submittedName>
</protein>
<dbReference type="PANTHER" id="PTHR11527">
    <property type="entry name" value="HEAT-SHOCK PROTEIN 20 FAMILY MEMBER"/>
    <property type="match status" value="1"/>
</dbReference>
<evidence type="ECO:0000313" key="5">
    <source>
        <dbReference type="Proteomes" id="UP001501844"/>
    </source>
</evidence>
<gene>
    <name evidence="4" type="ORF">GCM10023183_01780</name>
</gene>
<dbReference type="InterPro" id="IPR031107">
    <property type="entry name" value="Small_HSP"/>
</dbReference>
<dbReference type="EMBL" id="BAABGX010000001">
    <property type="protein sequence ID" value="GAA4295678.1"/>
    <property type="molecule type" value="Genomic_DNA"/>
</dbReference>
<evidence type="ECO:0000256" key="1">
    <source>
        <dbReference type="PROSITE-ProRule" id="PRU00285"/>
    </source>
</evidence>
<dbReference type="SUPFAM" id="SSF49764">
    <property type="entry name" value="HSP20-like chaperones"/>
    <property type="match status" value="1"/>
</dbReference>